<feature type="non-terminal residue" evidence="1">
    <location>
        <position position="1"/>
    </location>
</feature>
<accession>A0A612YIK8</accession>
<gene>
    <name evidence="1" type="ORF">F3T73_23790</name>
</gene>
<organism evidence="1">
    <name type="scientific">Salmonella enterica</name>
    <name type="common">Salmonella choleraesuis</name>
    <dbReference type="NCBI Taxonomy" id="28901"/>
    <lineage>
        <taxon>Bacteria</taxon>
        <taxon>Pseudomonadati</taxon>
        <taxon>Pseudomonadota</taxon>
        <taxon>Gammaproteobacteria</taxon>
        <taxon>Enterobacterales</taxon>
        <taxon>Enterobacteriaceae</taxon>
        <taxon>Salmonella</taxon>
    </lineage>
</organism>
<evidence type="ECO:0000313" key="1">
    <source>
        <dbReference type="EMBL" id="ECW1717836.1"/>
    </source>
</evidence>
<dbReference type="AlphaFoldDB" id="A0A612YIK8"/>
<comment type="caution">
    <text evidence="1">The sequence shown here is derived from an EMBL/GenBank/DDBJ whole genome shotgun (WGS) entry which is preliminary data.</text>
</comment>
<dbReference type="Gene3D" id="3.40.50.300">
    <property type="entry name" value="P-loop containing nucleotide triphosphate hydrolases"/>
    <property type="match status" value="1"/>
</dbReference>
<protein>
    <submittedName>
        <fullName evidence="1">ATPase</fullName>
    </submittedName>
</protein>
<dbReference type="PANTHER" id="PTHR42957:SF1">
    <property type="entry name" value="HELICASE MJ1565-RELATED"/>
    <property type="match status" value="1"/>
</dbReference>
<name>A0A612YIK8_SALER</name>
<sequence length="91" mass="10564">AKLHLGMIYATQEVSSISSNILKNTQNWFIAHLNNIDETKELEKYYDFKDFTHSLVNFSATNDKGFVRMKTYTNPFIVPVQIDRFLANKGM</sequence>
<dbReference type="InterPro" id="IPR008571">
    <property type="entry name" value="HerA-like"/>
</dbReference>
<proteinExistence type="predicted"/>
<dbReference type="PANTHER" id="PTHR42957">
    <property type="entry name" value="HELICASE MJ1565-RELATED"/>
    <property type="match status" value="1"/>
</dbReference>
<dbReference type="EMBL" id="AAKVNL010000094">
    <property type="protein sequence ID" value="ECW1717836.1"/>
    <property type="molecule type" value="Genomic_DNA"/>
</dbReference>
<reference evidence="1" key="1">
    <citation type="submission" date="2019-09" db="EMBL/GenBank/DDBJ databases">
        <authorList>
            <consortium name="NARMS: The National Antimicrobial Resistance Monitoring System"/>
        </authorList>
    </citation>
    <scope>NUCLEOTIDE SEQUENCE</scope>
    <source>
        <strain evidence="1">PNUSAS098984</strain>
    </source>
</reference>
<dbReference type="InterPro" id="IPR027417">
    <property type="entry name" value="P-loop_NTPase"/>
</dbReference>